<feature type="chain" id="PRO_5012995152" evidence="2">
    <location>
        <begin position="16"/>
        <end position="477"/>
    </location>
</feature>
<dbReference type="WBParaSite" id="L893_g32508.t1">
    <property type="protein sequence ID" value="L893_g32508.t1"/>
    <property type="gene ID" value="L893_g32508"/>
</dbReference>
<sequence>MLPLLLLSLLGLASSLFTESRLKELNVDAHKVGRIAIVDFQQVQCDKVTIDCHNNGEDNVVEEMMKAALTRLCAPYNAGQPRNRRSVLSVIGIGLSAFHLLYDYSNAQRLNALDTRISELDIKIKELSRALLMIGRQQKAKLFVESMEELFYKNRIGPNADVFKINASGVFAQVLAASSIYVNECNVADLSLSGFICFPTLKYETTAYSVKHQGLASQRTRIVLGYPELMTFRALNERIEEKQIDMSQCHATKNATYVCPESALLDHDCKVFSDGTCQTRLFRDTTFKGTYSHFVDVHIDSALLSALSGEAIGVHVRYENGKITVTENEGPVIENGRAVLLVLLLLLAIAAALGAVWSVPRGILKAWQLCALRLGKAKLVREVTSNLNRTYIDADRTVLHRGIELTKFEPSGSGPVALLNMDGQKARKWTVHNLRGPEDWKSAECVLQWKKKHAILHPVEDGQEDGLFKLDVISVPK</sequence>
<evidence type="ECO:0000313" key="3">
    <source>
        <dbReference type="Proteomes" id="UP000095287"/>
    </source>
</evidence>
<organism evidence="3 4">
    <name type="scientific">Steinernema glaseri</name>
    <dbReference type="NCBI Taxonomy" id="37863"/>
    <lineage>
        <taxon>Eukaryota</taxon>
        <taxon>Metazoa</taxon>
        <taxon>Ecdysozoa</taxon>
        <taxon>Nematoda</taxon>
        <taxon>Chromadorea</taxon>
        <taxon>Rhabditida</taxon>
        <taxon>Tylenchina</taxon>
        <taxon>Panagrolaimomorpha</taxon>
        <taxon>Strongyloidoidea</taxon>
        <taxon>Steinernematidae</taxon>
        <taxon>Steinernema</taxon>
    </lineage>
</organism>
<keyword evidence="1" id="KW-1133">Transmembrane helix</keyword>
<protein>
    <submittedName>
        <fullName evidence="4">Protein kinase domain-containing protein</fullName>
    </submittedName>
</protein>
<feature type="signal peptide" evidence="2">
    <location>
        <begin position="1"/>
        <end position="15"/>
    </location>
</feature>
<evidence type="ECO:0000313" key="4">
    <source>
        <dbReference type="WBParaSite" id="L893_g32508.t1"/>
    </source>
</evidence>
<name>A0A1I8A454_9BILA</name>
<dbReference type="Proteomes" id="UP000095287">
    <property type="component" value="Unplaced"/>
</dbReference>
<evidence type="ECO:0000256" key="2">
    <source>
        <dbReference type="SAM" id="SignalP"/>
    </source>
</evidence>
<keyword evidence="2" id="KW-0732">Signal</keyword>
<reference evidence="4" key="1">
    <citation type="submission" date="2016-11" db="UniProtKB">
        <authorList>
            <consortium name="WormBaseParasite"/>
        </authorList>
    </citation>
    <scope>IDENTIFICATION</scope>
</reference>
<evidence type="ECO:0000256" key="1">
    <source>
        <dbReference type="SAM" id="Phobius"/>
    </source>
</evidence>
<keyword evidence="3" id="KW-1185">Reference proteome</keyword>
<feature type="transmembrane region" description="Helical" evidence="1">
    <location>
        <begin position="338"/>
        <end position="359"/>
    </location>
</feature>
<keyword evidence="1" id="KW-0812">Transmembrane</keyword>
<dbReference type="AlphaFoldDB" id="A0A1I8A454"/>
<proteinExistence type="predicted"/>
<accession>A0A1I8A454</accession>
<keyword evidence="1" id="KW-0472">Membrane</keyword>